<keyword evidence="4 5" id="KW-0067">ATP-binding</keyword>
<feature type="non-terminal residue" evidence="7">
    <location>
        <position position="427"/>
    </location>
</feature>
<dbReference type="GO" id="GO:0000725">
    <property type="term" value="P:recombinational repair"/>
    <property type="evidence" value="ECO:0007669"/>
    <property type="project" value="TreeGrafter"/>
</dbReference>
<dbReference type="GO" id="GO:0003677">
    <property type="term" value="F:DNA binding"/>
    <property type="evidence" value="ECO:0007669"/>
    <property type="project" value="InterPro"/>
</dbReference>
<dbReference type="PANTHER" id="PTHR11070">
    <property type="entry name" value="UVRD / RECB / PCRA DNA HELICASE FAMILY MEMBER"/>
    <property type="match status" value="1"/>
</dbReference>
<keyword evidence="1 5" id="KW-0547">Nucleotide-binding</keyword>
<dbReference type="InterPro" id="IPR027417">
    <property type="entry name" value="P-loop_NTPase"/>
</dbReference>
<keyword evidence="3 5" id="KW-0347">Helicase</keyword>
<dbReference type="Pfam" id="PF00580">
    <property type="entry name" value="UvrD-helicase"/>
    <property type="match status" value="1"/>
</dbReference>
<evidence type="ECO:0000256" key="1">
    <source>
        <dbReference type="ARBA" id="ARBA00022741"/>
    </source>
</evidence>
<evidence type="ECO:0000256" key="2">
    <source>
        <dbReference type="ARBA" id="ARBA00022801"/>
    </source>
</evidence>
<dbReference type="STRING" id="863239.GCA_000213935_00715"/>
<evidence type="ECO:0000313" key="7">
    <source>
        <dbReference type="EMBL" id="HCT14512.1"/>
    </source>
</evidence>
<comment type="caution">
    <text evidence="7">The sequence shown here is derived from an EMBL/GenBank/DDBJ whole genome shotgun (WGS) entry which is preliminary data.</text>
</comment>
<organism evidence="7 8">
    <name type="scientific">Corynebacterium nuruki</name>
    <dbReference type="NCBI Taxonomy" id="1032851"/>
    <lineage>
        <taxon>Bacteria</taxon>
        <taxon>Bacillati</taxon>
        <taxon>Actinomycetota</taxon>
        <taxon>Actinomycetes</taxon>
        <taxon>Mycobacteriales</taxon>
        <taxon>Corynebacteriaceae</taxon>
        <taxon>Corynebacterium</taxon>
    </lineage>
</organism>
<sequence length="427" mass="46221">MTTTTNRTTTGTSGTSGTRWTVIKASAGSGKTYRLTELLTDRLSRTDNSASDDAAALRPSQIIATTFTRAAAAELKDRIRDGLVDRDLLSQAAALPTALIGTVNSVTGRILTDFALDAGRSPDLQILTEQSEKTAFTLATDQVIAEAEETHRDLLARTGYDGDGDRGFYATAVNWADTIRAVTGYARANNVPADRLPDFAEAGIAELTAVLDDQSQAAEQLDTRALLAGAARNLPETLAAEEEPATAKRRPIHDRLDALRAFGRRVDREYRTLSWPTWLKVAEGKIPGVKGSKPIKRISETYGAVVAAEQILADPALRTDLADLTRLVFTTAADCLTAYADYKDALGLIDFTDQEQLTLRLLRGEGVDAATAAAVRETLAARYRILVVDEFQDTSPLQLALFTELAQLVEEVIWVGDPKQSIYGFRG</sequence>
<evidence type="ECO:0000256" key="3">
    <source>
        <dbReference type="ARBA" id="ARBA00022806"/>
    </source>
</evidence>
<evidence type="ECO:0000256" key="4">
    <source>
        <dbReference type="ARBA" id="ARBA00022840"/>
    </source>
</evidence>
<gene>
    <name evidence="7" type="ORF">DIW82_06895</name>
</gene>
<evidence type="ECO:0000259" key="6">
    <source>
        <dbReference type="PROSITE" id="PS51198"/>
    </source>
</evidence>
<dbReference type="InterPro" id="IPR014016">
    <property type="entry name" value="UvrD-like_ATP-bd"/>
</dbReference>
<dbReference type="GO" id="GO:0009338">
    <property type="term" value="C:exodeoxyribonuclease V complex"/>
    <property type="evidence" value="ECO:0007669"/>
    <property type="project" value="TreeGrafter"/>
</dbReference>
<dbReference type="PANTHER" id="PTHR11070:SF23">
    <property type="entry name" value="RECBCD ENZYME SUBUNIT RECB"/>
    <property type="match status" value="1"/>
</dbReference>
<dbReference type="InterPro" id="IPR000212">
    <property type="entry name" value="DNA_helicase_UvrD/REP"/>
</dbReference>
<dbReference type="Gene3D" id="3.40.50.300">
    <property type="entry name" value="P-loop containing nucleotide triphosphate hydrolases"/>
    <property type="match status" value="2"/>
</dbReference>
<keyword evidence="2 5" id="KW-0378">Hydrolase</keyword>
<protein>
    <submittedName>
        <fullName evidence="7">ATP-dependent DNA helicase II</fullName>
    </submittedName>
</protein>
<dbReference type="Proteomes" id="UP000261739">
    <property type="component" value="Unassembled WGS sequence"/>
</dbReference>
<evidence type="ECO:0000313" key="8">
    <source>
        <dbReference type="Proteomes" id="UP000261739"/>
    </source>
</evidence>
<feature type="domain" description="UvrD-like helicase ATP-binding" evidence="6">
    <location>
        <begin position="4"/>
        <end position="427"/>
    </location>
</feature>
<feature type="binding site" evidence="5">
    <location>
        <begin position="25"/>
        <end position="32"/>
    </location>
    <ligand>
        <name>ATP</name>
        <dbReference type="ChEBI" id="CHEBI:30616"/>
    </ligand>
</feature>
<proteinExistence type="predicted"/>
<dbReference type="PROSITE" id="PS51198">
    <property type="entry name" value="UVRD_HELICASE_ATP_BIND"/>
    <property type="match status" value="1"/>
</dbReference>
<dbReference type="SUPFAM" id="SSF52540">
    <property type="entry name" value="P-loop containing nucleoside triphosphate hydrolases"/>
    <property type="match status" value="1"/>
</dbReference>
<dbReference type="EMBL" id="DQID01000180">
    <property type="protein sequence ID" value="HCT14512.1"/>
    <property type="molecule type" value="Genomic_DNA"/>
</dbReference>
<reference evidence="7 8" key="1">
    <citation type="journal article" date="2018" name="Nat. Biotechnol.">
        <title>A standardized bacterial taxonomy based on genome phylogeny substantially revises the tree of life.</title>
        <authorList>
            <person name="Parks D.H."/>
            <person name="Chuvochina M."/>
            <person name="Waite D.W."/>
            <person name="Rinke C."/>
            <person name="Skarshewski A."/>
            <person name="Chaumeil P.A."/>
            <person name="Hugenholtz P."/>
        </authorList>
    </citation>
    <scope>NUCLEOTIDE SEQUENCE [LARGE SCALE GENOMIC DNA]</scope>
    <source>
        <strain evidence="7">UBA11247</strain>
    </source>
</reference>
<dbReference type="AlphaFoldDB" id="A0A3D4SZ26"/>
<dbReference type="GO" id="GO:0016787">
    <property type="term" value="F:hydrolase activity"/>
    <property type="evidence" value="ECO:0007669"/>
    <property type="project" value="UniProtKB-UniRule"/>
</dbReference>
<dbReference type="GO" id="GO:0043138">
    <property type="term" value="F:3'-5' DNA helicase activity"/>
    <property type="evidence" value="ECO:0007669"/>
    <property type="project" value="TreeGrafter"/>
</dbReference>
<accession>A0A3D4SZ26</accession>
<evidence type="ECO:0000256" key="5">
    <source>
        <dbReference type="PROSITE-ProRule" id="PRU00560"/>
    </source>
</evidence>
<dbReference type="GO" id="GO:0005524">
    <property type="term" value="F:ATP binding"/>
    <property type="evidence" value="ECO:0007669"/>
    <property type="project" value="UniProtKB-UniRule"/>
</dbReference>
<dbReference type="GO" id="GO:0005829">
    <property type="term" value="C:cytosol"/>
    <property type="evidence" value="ECO:0007669"/>
    <property type="project" value="TreeGrafter"/>
</dbReference>
<name>A0A3D4SZ26_9CORY</name>